<feature type="domain" description="K-box" evidence="3">
    <location>
        <begin position="59"/>
        <end position="149"/>
    </location>
</feature>
<feature type="compositionally biased region" description="Polar residues" evidence="1">
    <location>
        <begin position="184"/>
        <end position="199"/>
    </location>
</feature>
<gene>
    <name evidence="4" type="ORF">LITE_LOCUS31973</name>
</gene>
<keyword evidence="2" id="KW-0732">Signal</keyword>
<keyword evidence="5" id="KW-1185">Reference proteome</keyword>
<feature type="region of interest" description="Disordered" evidence="1">
    <location>
        <begin position="121"/>
        <end position="217"/>
    </location>
</feature>
<proteinExistence type="predicted"/>
<feature type="compositionally biased region" description="Basic and acidic residues" evidence="1">
    <location>
        <begin position="121"/>
        <end position="132"/>
    </location>
</feature>
<evidence type="ECO:0000256" key="1">
    <source>
        <dbReference type="SAM" id="MobiDB-lite"/>
    </source>
</evidence>
<feature type="chain" id="PRO_5043561249" description="K-box domain-containing protein" evidence="2">
    <location>
        <begin position="21"/>
        <end position="217"/>
    </location>
</feature>
<comment type="caution">
    <text evidence="4">The sequence shown here is derived from an EMBL/GenBank/DDBJ whole genome shotgun (WGS) entry which is preliminary data.</text>
</comment>
<dbReference type="Proteomes" id="UP001154282">
    <property type="component" value="Unassembled WGS sequence"/>
</dbReference>
<feature type="compositionally biased region" description="Low complexity" evidence="1">
    <location>
        <begin position="160"/>
        <end position="170"/>
    </location>
</feature>
<dbReference type="GO" id="GO:0005634">
    <property type="term" value="C:nucleus"/>
    <property type="evidence" value="ECO:0007669"/>
    <property type="project" value="InterPro"/>
</dbReference>
<name>A0AAV0N7J6_9ROSI</name>
<dbReference type="EMBL" id="CAMGYJ010000008">
    <property type="protein sequence ID" value="CAI0454473.1"/>
    <property type="molecule type" value="Genomic_DNA"/>
</dbReference>
<dbReference type="GO" id="GO:0003700">
    <property type="term" value="F:DNA-binding transcription factor activity"/>
    <property type="evidence" value="ECO:0007669"/>
    <property type="project" value="InterPro"/>
</dbReference>
<evidence type="ECO:0000313" key="5">
    <source>
        <dbReference type="Proteomes" id="UP001154282"/>
    </source>
</evidence>
<dbReference type="PROSITE" id="PS51297">
    <property type="entry name" value="K_BOX"/>
    <property type="match status" value="1"/>
</dbReference>
<dbReference type="AlphaFoldDB" id="A0AAV0N7J6"/>
<feature type="signal peptide" evidence="2">
    <location>
        <begin position="1"/>
        <end position="20"/>
    </location>
</feature>
<evidence type="ECO:0000313" key="4">
    <source>
        <dbReference type="EMBL" id="CAI0454473.1"/>
    </source>
</evidence>
<organism evidence="4 5">
    <name type="scientific">Linum tenue</name>
    <dbReference type="NCBI Taxonomy" id="586396"/>
    <lineage>
        <taxon>Eukaryota</taxon>
        <taxon>Viridiplantae</taxon>
        <taxon>Streptophyta</taxon>
        <taxon>Embryophyta</taxon>
        <taxon>Tracheophyta</taxon>
        <taxon>Spermatophyta</taxon>
        <taxon>Magnoliopsida</taxon>
        <taxon>eudicotyledons</taxon>
        <taxon>Gunneridae</taxon>
        <taxon>Pentapetalae</taxon>
        <taxon>rosids</taxon>
        <taxon>fabids</taxon>
        <taxon>Malpighiales</taxon>
        <taxon>Linaceae</taxon>
        <taxon>Linum</taxon>
    </lineage>
</organism>
<evidence type="ECO:0000259" key="3">
    <source>
        <dbReference type="PROSITE" id="PS51297"/>
    </source>
</evidence>
<reference evidence="4" key="1">
    <citation type="submission" date="2022-08" db="EMBL/GenBank/DDBJ databases">
        <authorList>
            <person name="Gutierrez-Valencia J."/>
        </authorList>
    </citation>
    <scope>NUCLEOTIDE SEQUENCE</scope>
</reference>
<evidence type="ECO:0000256" key="2">
    <source>
        <dbReference type="SAM" id="SignalP"/>
    </source>
</evidence>
<protein>
    <recommendedName>
        <fullName evidence="3">K-box domain-containing protein</fullName>
    </recommendedName>
</protein>
<sequence length="217" mass="25117">MRSQSSVMLMLLLLSSPLRASSSSTPPIPGMDTILERYENYSYAERHQLPINDPHLQSQGRWSMECPKLMSRIEVLQRTIRNLGGEEIDPMSLRELQQLEQQIDTALKRVRSRKNQLFHESISDLQKKERSLSEQNGMLSKKLKHNEKESSTGDEDEQSEQQQQQQNNGEMGLSQQYFVPPQPMQIQRQLGAASTSKTTQQQQQQQIPLWMLPFVHE</sequence>
<dbReference type="InterPro" id="IPR002487">
    <property type="entry name" value="TF_Kbox"/>
</dbReference>
<dbReference type="Pfam" id="PF01486">
    <property type="entry name" value="K-box"/>
    <property type="match status" value="1"/>
</dbReference>
<accession>A0AAV0N7J6</accession>